<dbReference type="KEGG" id="blq:L21SP5_00796"/>
<dbReference type="OrthoDB" id="9915565at2"/>
<sequence>MEDRKLYLLNASLLYDTLLRQTENNCLRRFLAFKIITNTMSFEDVINNRTFTNFRQIRNIFLAHKQENSFFDAFNASNTITDKNIQDLLKFMKDNLSDPLNHVTFKELTDTKTKTDLEKLTKQILNLFQEEFYVGFRISNNFLCTDKGQIKEISSSAMSGCFYRYNSSKELSILANFFISNLSKYSQFENALINFKIDYILHAVNMHDCIFKDTRNSHSIEGLFEVMKNTGIGDPEPLEKLKADTVHTAIYEKMRQIRNKLAGHMDTSEPLTDHLQRVKEFDIRKAYDFVNKLDKAVYDAAQTHIVIQTHYGTFNQKLDNPDIIDIEDMSNKNYF</sequence>
<dbReference type="Proteomes" id="UP000064893">
    <property type="component" value="Chromosome"/>
</dbReference>
<dbReference type="EMBL" id="CP013118">
    <property type="protein sequence ID" value="ALO14467.1"/>
    <property type="molecule type" value="Genomic_DNA"/>
</dbReference>
<gene>
    <name evidence="1" type="ORF">L21SP5_00796</name>
</gene>
<organism evidence="1 2">
    <name type="scientific">Salinivirga cyanobacteriivorans</name>
    <dbReference type="NCBI Taxonomy" id="1307839"/>
    <lineage>
        <taxon>Bacteria</taxon>
        <taxon>Pseudomonadati</taxon>
        <taxon>Bacteroidota</taxon>
        <taxon>Bacteroidia</taxon>
        <taxon>Bacteroidales</taxon>
        <taxon>Salinivirgaceae</taxon>
        <taxon>Salinivirga</taxon>
    </lineage>
</organism>
<protein>
    <submittedName>
        <fullName evidence="1">Uncharacterized protein</fullName>
    </submittedName>
</protein>
<evidence type="ECO:0000313" key="1">
    <source>
        <dbReference type="EMBL" id="ALO14467.1"/>
    </source>
</evidence>
<name>A0A0S2HWM1_9BACT</name>
<keyword evidence="2" id="KW-1185">Reference proteome</keyword>
<reference evidence="1 2" key="1">
    <citation type="submission" date="2015-11" db="EMBL/GenBank/DDBJ databases">
        <title>Description and complete genome sequence of a novel strain predominating in hypersaline microbial mats and representing a new family of the Bacteriodetes phylum.</title>
        <authorList>
            <person name="Spring S."/>
            <person name="Bunk B."/>
            <person name="Sproer C."/>
            <person name="Klenk H.-P."/>
        </authorList>
    </citation>
    <scope>NUCLEOTIDE SEQUENCE [LARGE SCALE GENOMIC DNA]</scope>
    <source>
        <strain evidence="1 2">L21-Spi-D4</strain>
    </source>
</reference>
<dbReference type="STRING" id="1307839.L21SP5_00796"/>
<proteinExistence type="predicted"/>
<evidence type="ECO:0000313" key="2">
    <source>
        <dbReference type="Proteomes" id="UP000064893"/>
    </source>
</evidence>
<accession>A0A0S2HWM1</accession>
<dbReference type="RefSeq" id="WP_057952008.1">
    <property type="nucleotide sequence ID" value="NZ_CP013118.1"/>
</dbReference>
<dbReference type="AlphaFoldDB" id="A0A0S2HWM1"/>